<dbReference type="eggNOG" id="arCOG01462">
    <property type="taxonomic scope" value="Archaea"/>
</dbReference>
<dbReference type="Pfam" id="PF12679">
    <property type="entry name" value="ABC2_membrane_2"/>
    <property type="match status" value="1"/>
</dbReference>
<keyword evidence="1" id="KW-1133">Transmembrane helix</keyword>
<feature type="transmembrane region" description="Helical" evidence="1">
    <location>
        <begin position="74"/>
        <end position="96"/>
    </location>
</feature>
<reference evidence="3" key="3">
    <citation type="journal article" date="2011" name="PLoS ONE">
        <title>Genome sequence of a mesophilic hydrogenotrophic methanogen Methanocella paludicola, the first cultivated representative of the order Methanocellales.</title>
        <authorList>
            <person name="Sakai S."/>
            <person name="Takaki Y."/>
            <person name="Shimamura S."/>
            <person name="Sekine M."/>
            <person name="Tajima T."/>
            <person name="Kosugi H."/>
            <person name="Ichikawa N."/>
            <person name="Tasumi E."/>
            <person name="Hiraki A.T."/>
            <person name="Shimizu A."/>
            <person name="Kato Y."/>
            <person name="Nishiko R."/>
            <person name="Mori K."/>
            <person name="Fujita N."/>
            <person name="Imachi H."/>
            <person name="Takai K."/>
        </authorList>
    </citation>
    <scope>NUCLEOTIDE SEQUENCE [LARGE SCALE GENOMIC DNA]</scope>
    <source>
        <strain evidence="3">DSM 17711 / JCM 13418 / NBRC 101707 / SANAE</strain>
    </source>
</reference>
<protein>
    <submittedName>
        <fullName evidence="2">ABC transporter</fullName>
    </submittedName>
</protein>
<sequence>MSLAVLFQTLKDKARGTGLAVLLILIFVTYMVAMFPEVQKMTGLDELMKSPAFQALLGKIPDFTSFDGFITLELFTLSALVICGYIAFLTASFLAGEIEMKTIDLLLAQPVTRVRLVIYRYAALIPIVILLMAAIMVGLYVGTQYMGIAASYGWLAYALVFAGAFMLAFGGISLFISALLSDGRTAAIVSLGLLFAMYFMETIGESVEKVSIVRSLSLFHYVQYSNIMVYHDLNLGNLGVLIAVAVVFVALAVYTFHRRDINVV</sequence>
<keyword evidence="1" id="KW-0472">Membrane</keyword>
<reference evidence="2 3" key="1">
    <citation type="journal article" date="2007" name="Appl. Environ. Microbiol.">
        <title>Isolation of key methanogens for global methane emission from rice paddy fields: a novel isolate affiliated with the clone cluster rice cluster I.</title>
        <authorList>
            <person name="Sakai S."/>
            <person name="Imachi H."/>
            <person name="Sekiguchi Y."/>
            <person name="Ohashi A."/>
            <person name="Harada H."/>
            <person name="Kamagata Y."/>
        </authorList>
    </citation>
    <scope>NUCLEOTIDE SEQUENCE [LARGE SCALE GENOMIC DNA]</scope>
    <source>
        <strain evidence="3">DSM 17711 / JCM 13418 / NBRC 101707 / SANAE</strain>
    </source>
</reference>
<feature type="transmembrane region" description="Helical" evidence="1">
    <location>
        <begin position="235"/>
        <end position="256"/>
    </location>
</feature>
<name>D1YXZ3_METPS</name>
<proteinExistence type="predicted"/>
<dbReference type="PANTHER" id="PTHR37305">
    <property type="entry name" value="INTEGRAL MEMBRANE PROTEIN-RELATED"/>
    <property type="match status" value="1"/>
</dbReference>
<dbReference type="OrthoDB" id="204776at2157"/>
<reference evidence="2 3" key="2">
    <citation type="journal article" date="2008" name="Int. J. Syst. Evol. Microbiol.">
        <title>Methanocella paludicola gen. nov., sp. nov., a methane-producing archaeon, the first isolate of the lineage 'Rice Cluster I', and proposal of the new archaeal order Methanocellales ord. nov.</title>
        <authorList>
            <person name="Sakai S."/>
            <person name="Imachi H."/>
            <person name="Hanada S."/>
            <person name="Ohashi A."/>
            <person name="Harada H."/>
            <person name="Kamagata Y."/>
        </authorList>
    </citation>
    <scope>NUCLEOTIDE SEQUENCE [LARGE SCALE GENOMIC DNA]</scope>
    <source>
        <strain evidence="3">DSM 17711 / JCM 13418 / NBRC 101707 / SANAE</strain>
    </source>
</reference>
<gene>
    <name evidence="2" type="ordered locus">MCP_1243</name>
</gene>
<dbReference type="Proteomes" id="UP000001882">
    <property type="component" value="Chromosome"/>
</dbReference>
<evidence type="ECO:0000313" key="3">
    <source>
        <dbReference type="Proteomes" id="UP000001882"/>
    </source>
</evidence>
<feature type="transmembrane region" description="Helical" evidence="1">
    <location>
        <begin position="154"/>
        <end position="176"/>
    </location>
</feature>
<dbReference type="GO" id="GO:0005886">
    <property type="term" value="C:plasma membrane"/>
    <property type="evidence" value="ECO:0007669"/>
    <property type="project" value="UniProtKB-SubCell"/>
</dbReference>
<evidence type="ECO:0000256" key="1">
    <source>
        <dbReference type="SAM" id="Phobius"/>
    </source>
</evidence>
<dbReference type="GO" id="GO:0140359">
    <property type="term" value="F:ABC-type transporter activity"/>
    <property type="evidence" value="ECO:0007669"/>
    <property type="project" value="InterPro"/>
</dbReference>
<keyword evidence="3" id="KW-1185">Reference proteome</keyword>
<accession>D1YXZ3</accession>
<dbReference type="RefSeq" id="WP_012899994.1">
    <property type="nucleotide sequence ID" value="NC_013665.1"/>
</dbReference>
<dbReference type="KEGG" id="mpd:MCP_1243"/>
<keyword evidence="1" id="KW-0812">Transmembrane</keyword>
<dbReference type="STRING" id="304371.MCP_1243"/>
<feature type="transmembrane region" description="Helical" evidence="1">
    <location>
        <begin position="183"/>
        <end position="200"/>
    </location>
</feature>
<dbReference type="GeneID" id="8681225"/>
<dbReference type="EMBL" id="AP011532">
    <property type="protein sequence ID" value="BAI61315.1"/>
    <property type="molecule type" value="Genomic_DNA"/>
</dbReference>
<organism evidence="2 3">
    <name type="scientific">Methanocella paludicola (strain DSM 17711 / JCM 13418 / NBRC 101707 / SANAE)</name>
    <dbReference type="NCBI Taxonomy" id="304371"/>
    <lineage>
        <taxon>Archaea</taxon>
        <taxon>Methanobacteriati</taxon>
        <taxon>Methanobacteriota</taxon>
        <taxon>Stenosarchaea group</taxon>
        <taxon>Methanomicrobia</taxon>
        <taxon>Methanocellales</taxon>
        <taxon>Methanocellaceae</taxon>
        <taxon>Methanocella</taxon>
    </lineage>
</organism>
<feature type="transmembrane region" description="Helical" evidence="1">
    <location>
        <begin position="117"/>
        <end position="142"/>
    </location>
</feature>
<feature type="transmembrane region" description="Helical" evidence="1">
    <location>
        <begin position="16"/>
        <end position="35"/>
    </location>
</feature>
<dbReference type="AlphaFoldDB" id="D1YXZ3"/>
<dbReference type="PANTHER" id="PTHR37305:SF1">
    <property type="entry name" value="MEMBRANE PROTEIN"/>
    <property type="match status" value="1"/>
</dbReference>
<dbReference type="InParanoid" id="D1YXZ3"/>
<evidence type="ECO:0000313" key="2">
    <source>
        <dbReference type="EMBL" id="BAI61315.1"/>
    </source>
</evidence>